<dbReference type="GO" id="GO:0009982">
    <property type="term" value="F:pseudouridine synthase activity"/>
    <property type="evidence" value="ECO:0007669"/>
    <property type="project" value="InterPro"/>
</dbReference>
<dbReference type="GO" id="GO:0003723">
    <property type="term" value="F:RNA binding"/>
    <property type="evidence" value="ECO:0007669"/>
    <property type="project" value="InterPro"/>
</dbReference>
<gene>
    <name evidence="5" type="ORF">AVDCRST_MAG94-6708</name>
</gene>
<accession>A0A6J4PK13</accession>
<dbReference type="CDD" id="cd02869">
    <property type="entry name" value="PseudoU_synth_RluA_like"/>
    <property type="match status" value="1"/>
</dbReference>
<proteinExistence type="inferred from homology"/>
<evidence type="ECO:0000256" key="3">
    <source>
        <dbReference type="RuleBase" id="RU362028"/>
    </source>
</evidence>
<sequence length="332" mass="36751">MSRSGLKALQSPEYRSCAVAKCVNNGWTYREQIDRAAQGLTVLDYYTQRYRHSSRAEWANRIQSGQILLDEVAITAETRLLAGQRLSYRRSPWQEPEVPLTFEVLYEDADLMVVAKPSGLPVLPGGGFLEHTLLWQLQQRYPAETPLPIHRLGRGTSGLLLLARSPAARAHLSQQLRENTLKPLHDRPMHKIYRALVQGNPSDDCFTITEPIGKQPHPVLGYVYAALPQGTFAQSDCQVLRRDTKTAVVEVSILTGRPHQIRIHLAAAGYPLVGDPLYAIGGLPITCTPSDSGVLPVPGDCGYHLHALHLTFVHPHGHSMTFTCPPPALLEC</sequence>
<protein>
    <recommendedName>
        <fullName evidence="3">Pseudouridine synthase</fullName>
        <ecNumber evidence="3">5.4.99.-</ecNumber>
    </recommendedName>
</protein>
<evidence type="ECO:0000313" key="5">
    <source>
        <dbReference type="EMBL" id="CAA9416291.1"/>
    </source>
</evidence>
<evidence type="ECO:0000256" key="1">
    <source>
        <dbReference type="ARBA" id="ARBA00000073"/>
    </source>
</evidence>
<dbReference type="InterPro" id="IPR006224">
    <property type="entry name" value="PsdUridine_synth_RluA-like_CS"/>
</dbReference>
<dbReference type="InterPro" id="IPR006145">
    <property type="entry name" value="PsdUridine_synth_RsuA/RluA"/>
</dbReference>
<evidence type="ECO:0000256" key="2">
    <source>
        <dbReference type="ARBA" id="ARBA00010876"/>
    </source>
</evidence>
<keyword evidence="3" id="KW-0413">Isomerase</keyword>
<dbReference type="NCBIfam" id="TIGR00005">
    <property type="entry name" value="rluA_subfam"/>
    <property type="match status" value="1"/>
</dbReference>
<dbReference type="EMBL" id="CADCTY010002307">
    <property type="protein sequence ID" value="CAA9416291.1"/>
    <property type="molecule type" value="Genomic_DNA"/>
</dbReference>
<dbReference type="GO" id="GO:0000455">
    <property type="term" value="P:enzyme-directed rRNA pseudouridine synthesis"/>
    <property type="evidence" value="ECO:0007669"/>
    <property type="project" value="TreeGrafter"/>
</dbReference>
<dbReference type="Pfam" id="PF00849">
    <property type="entry name" value="PseudoU_synth_2"/>
    <property type="match status" value="1"/>
</dbReference>
<dbReference type="PROSITE" id="PS01129">
    <property type="entry name" value="PSI_RLU"/>
    <property type="match status" value="1"/>
</dbReference>
<comment type="catalytic activity">
    <reaction evidence="1 3">
        <text>a uridine in RNA = a pseudouridine in RNA</text>
        <dbReference type="Rhea" id="RHEA:48348"/>
        <dbReference type="Rhea" id="RHEA-COMP:12068"/>
        <dbReference type="Rhea" id="RHEA-COMP:12069"/>
        <dbReference type="ChEBI" id="CHEBI:65314"/>
        <dbReference type="ChEBI" id="CHEBI:65315"/>
    </reaction>
</comment>
<name>A0A6J4PK13_9CYAN</name>
<dbReference type="InterPro" id="IPR006225">
    <property type="entry name" value="PsdUridine_synth_RluC/D"/>
</dbReference>
<comment type="function">
    <text evidence="3">Responsible for synthesis of pseudouridine from uracil.</text>
</comment>
<reference evidence="5" key="1">
    <citation type="submission" date="2020-02" db="EMBL/GenBank/DDBJ databases">
        <authorList>
            <person name="Meier V. D."/>
        </authorList>
    </citation>
    <scope>NUCLEOTIDE SEQUENCE</scope>
    <source>
        <strain evidence="5">AVDCRST_MAG94</strain>
    </source>
</reference>
<dbReference type="InterPro" id="IPR020103">
    <property type="entry name" value="PsdUridine_synth_cat_dom_sf"/>
</dbReference>
<dbReference type="Gene3D" id="3.30.2350.10">
    <property type="entry name" value="Pseudouridine synthase"/>
    <property type="match status" value="1"/>
</dbReference>
<dbReference type="PANTHER" id="PTHR21600:SF88">
    <property type="entry name" value="RNA PSEUDOURIDINE SYNTHASE 5"/>
    <property type="match status" value="1"/>
</dbReference>
<dbReference type="GO" id="GO:0140098">
    <property type="term" value="F:catalytic activity, acting on RNA"/>
    <property type="evidence" value="ECO:0007669"/>
    <property type="project" value="UniProtKB-ARBA"/>
</dbReference>
<dbReference type="AlphaFoldDB" id="A0A6J4PK13"/>
<dbReference type="PANTHER" id="PTHR21600">
    <property type="entry name" value="MITOCHONDRIAL RNA PSEUDOURIDINE SYNTHASE"/>
    <property type="match status" value="1"/>
</dbReference>
<evidence type="ECO:0000259" key="4">
    <source>
        <dbReference type="Pfam" id="PF00849"/>
    </source>
</evidence>
<organism evidence="5">
    <name type="scientific">uncultured Leptolyngbya sp</name>
    <dbReference type="NCBI Taxonomy" id="332963"/>
    <lineage>
        <taxon>Bacteria</taxon>
        <taxon>Bacillati</taxon>
        <taxon>Cyanobacteriota</taxon>
        <taxon>Cyanophyceae</taxon>
        <taxon>Leptolyngbyales</taxon>
        <taxon>Leptolyngbyaceae</taxon>
        <taxon>Leptolyngbya group</taxon>
        <taxon>Leptolyngbya</taxon>
        <taxon>environmental samples</taxon>
    </lineage>
</organism>
<dbReference type="InterPro" id="IPR050188">
    <property type="entry name" value="RluA_PseudoU_synthase"/>
</dbReference>
<feature type="domain" description="Pseudouridine synthase RsuA/RluA-like" evidence="4">
    <location>
        <begin position="110"/>
        <end position="267"/>
    </location>
</feature>
<dbReference type="EC" id="5.4.99.-" evidence="3"/>
<comment type="similarity">
    <text evidence="2 3">Belongs to the pseudouridine synthase RluA family.</text>
</comment>
<dbReference type="SUPFAM" id="SSF55120">
    <property type="entry name" value="Pseudouridine synthase"/>
    <property type="match status" value="1"/>
</dbReference>